<accession>A0A1D1VSN0</accession>
<dbReference type="GO" id="GO:0007187">
    <property type="term" value="P:G protein-coupled receptor signaling pathway, coupled to cyclic nucleotide second messenger"/>
    <property type="evidence" value="ECO:0007669"/>
    <property type="project" value="TreeGrafter"/>
</dbReference>
<evidence type="ECO:0000256" key="7">
    <source>
        <dbReference type="ARBA" id="ARBA00023170"/>
    </source>
</evidence>
<dbReference type="GO" id="GO:0004993">
    <property type="term" value="F:G protein-coupled serotonin receptor activity"/>
    <property type="evidence" value="ECO:0007669"/>
    <property type="project" value="TreeGrafter"/>
</dbReference>
<dbReference type="InterPro" id="IPR017452">
    <property type="entry name" value="GPCR_Rhodpsn_7TM"/>
</dbReference>
<keyword evidence="7 9" id="KW-0675">Receptor</keyword>
<proteinExistence type="inferred from homology"/>
<dbReference type="GO" id="GO:0007268">
    <property type="term" value="P:chemical synaptic transmission"/>
    <property type="evidence" value="ECO:0007669"/>
    <property type="project" value="TreeGrafter"/>
</dbReference>
<evidence type="ECO:0000256" key="6">
    <source>
        <dbReference type="ARBA" id="ARBA00023136"/>
    </source>
</evidence>
<keyword evidence="6 10" id="KW-0472">Membrane</keyword>
<dbReference type="EMBL" id="BDGG01000011">
    <property type="protein sequence ID" value="GAV04545.1"/>
    <property type="molecule type" value="Genomic_DNA"/>
</dbReference>
<comment type="similarity">
    <text evidence="9">Belongs to the G-protein coupled receptor 1 family.</text>
</comment>
<feature type="transmembrane region" description="Helical" evidence="10">
    <location>
        <begin position="75"/>
        <end position="95"/>
    </location>
</feature>
<dbReference type="Pfam" id="PF00001">
    <property type="entry name" value="7tm_1"/>
    <property type="match status" value="1"/>
</dbReference>
<protein>
    <recommendedName>
        <fullName evidence="11">G-protein coupled receptors family 1 profile domain-containing protein</fullName>
    </recommendedName>
</protein>
<evidence type="ECO:0000259" key="11">
    <source>
        <dbReference type="PROSITE" id="PS50262"/>
    </source>
</evidence>
<feature type="transmembrane region" description="Helical" evidence="10">
    <location>
        <begin position="44"/>
        <end position="68"/>
    </location>
</feature>
<dbReference type="PROSITE" id="PS50262">
    <property type="entry name" value="G_PROTEIN_RECEP_F1_2"/>
    <property type="match status" value="1"/>
</dbReference>
<comment type="caution">
    <text evidence="12">The sequence shown here is derived from an EMBL/GenBank/DDBJ whole genome shotgun (WGS) entry which is preliminary data.</text>
</comment>
<keyword evidence="13" id="KW-1185">Reference proteome</keyword>
<evidence type="ECO:0000313" key="13">
    <source>
        <dbReference type="Proteomes" id="UP000186922"/>
    </source>
</evidence>
<sequence>MVFFRSLLNSTEADVQDPDHVLNTSLPHNISETATVVPAAWWTVLFYALMITIAIVGNLLVILLVALYRKLRTPFNYILLNIAVADALVGLFSMPQYAASYLYLGLWSFSDAQCSFWMFFDYFMPAISLSSIAALSCDRCWAVTYPTAYRNYHTHRKAFTIIGITWLFSVIGVLPGYSYTRSYFADQSVNQSCSWNVDGLPDWATDFTPLAVNIWIPFAITLACYVATVLKILNLRLKRQAIFPHALPAAQNSAGSQGKFFRARQDRQAFRVVTLLVCGFFIAYMPWTIYSVRAALLKYDDPAIFGDLASWMSYSLSMFSPFICGAGSRDLQEGVKKLFGREDRGKLKRSSMRVNTIAN</sequence>
<name>A0A1D1VSN0_RAMVA</name>
<evidence type="ECO:0000256" key="3">
    <source>
        <dbReference type="ARBA" id="ARBA00022692"/>
    </source>
</evidence>
<evidence type="ECO:0000256" key="10">
    <source>
        <dbReference type="SAM" id="Phobius"/>
    </source>
</evidence>
<keyword evidence="4 10" id="KW-1133">Transmembrane helix</keyword>
<feature type="transmembrane region" description="Helical" evidence="10">
    <location>
        <begin position="158"/>
        <end position="177"/>
    </location>
</feature>
<dbReference type="OrthoDB" id="10071887at2759"/>
<feature type="transmembrane region" description="Helical" evidence="10">
    <location>
        <begin position="269"/>
        <end position="289"/>
    </location>
</feature>
<dbReference type="SMART" id="SM01381">
    <property type="entry name" value="7TM_GPCR_Srsx"/>
    <property type="match status" value="1"/>
</dbReference>
<dbReference type="GO" id="GO:0005886">
    <property type="term" value="C:plasma membrane"/>
    <property type="evidence" value="ECO:0007669"/>
    <property type="project" value="UniProtKB-SubCell"/>
</dbReference>
<feature type="transmembrane region" description="Helical" evidence="10">
    <location>
        <begin position="115"/>
        <end position="137"/>
    </location>
</feature>
<keyword evidence="5 9" id="KW-0297">G-protein coupled receptor</keyword>
<evidence type="ECO:0000256" key="9">
    <source>
        <dbReference type="RuleBase" id="RU000688"/>
    </source>
</evidence>
<feature type="transmembrane region" description="Helical" evidence="10">
    <location>
        <begin position="214"/>
        <end position="233"/>
    </location>
</feature>
<dbReference type="STRING" id="947166.A0A1D1VSN0"/>
<evidence type="ECO:0000256" key="1">
    <source>
        <dbReference type="ARBA" id="ARBA00004651"/>
    </source>
</evidence>
<dbReference type="GO" id="GO:0045202">
    <property type="term" value="C:synapse"/>
    <property type="evidence" value="ECO:0007669"/>
    <property type="project" value="GOC"/>
</dbReference>
<comment type="subcellular location">
    <subcellularLocation>
        <location evidence="1">Cell membrane</location>
        <topology evidence="1">Multi-pass membrane protein</topology>
    </subcellularLocation>
</comment>
<evidence type="ECO:0000256" key="5">
    <source>
        <dbReference type="ARBA" id="ARBA00023040"/>
    </source>
</evidence>
<feature type="domain" description="G-protein coupled receptors family 1 profile" evidence="11">
    <location>
        <begin position="57"/>
        <end position="324"/>
    </location>
</feature>
<dbReference type="GO" id="GO:0030594">
    <property type="term" value="F:neurotransmitter receptor activity"/>
    <property type="evidence" value="ECO:0007669"/>
    <property type="project" value="TreeGrafter"/>
</dbReference>
<evidence type="ECO:0000256" key="8">
    <source>
        <dbReference type="ARBA" id="ARBA00023224"/>
    </source>
</evidence>
<dbReference type="Proteomes" id="UP000186922">
    <property type="component" value="Unassembled WGS sequence"/>
</dbReference>
<dbReference type="PROSITE" id="PS00237">
    <property type="entry name" value="G_PROTEIN_RECEP_F1_1"/>
    <property type="match status" value="1"/>
</dbReference>
<reference evidence="12 13" key="1">
    <citation type="journal article" date="2016" name="Nat. Commun.">
        <title>Extremotolerant tardigrade genome and improved radiotolerance of human cultured cells by tardigrade-unique protein.</title>
        <authorList>
            <person name="Hashimoto T."/>
            <person name="Horikawa D.D."/>
            <person name="Saito Y."/>
            <person name="Kuwahara H."/>
            <person name="Kozuka-Hata H."/>
            <person name="Shin-I T."/>
            <person name="Minakuchi Y."/>
            <person name="Ohishi K."/>
            <person name="Motoyama A."/>
            <person name="Aizu T."/>
            <person name="Enomoto A."/>
            <person name="Kondo K."/>
            <person name="Tanaka S."/>
            <person name="Hara Y."/>
            <person name="Koshikawa S."/>
            <person name="Sagara H."/>
            <person name="Miura T."/>
            <person name="Yokobori S."/>
            <person name="Miyagawa K."/>
            <person name="Suzuki Y."/>
            <person name="Kubo T."/>
            <person name="Oyama M."/>
            <person name="Kohara Y."/>
            <person name="Fujiyama A."/>
            <person name="Arakawa K."/>
            <person name="Katayama T."/>
            <person name="Toyoda A."/>
            <person name="Kunieda T."/>
        </authorList>
    </citation>
    <scope>NUCLEOTIDE SEQUENCE [LARGE SCALE GENOMIC DNA]</scope>
    <source>
        <strain evidence="12 13">YOKOZUNA-1</strain>
    </source>
</reference>
<dbReference type="GO" id="GO:0030425">
    <property type="term" value="C:dendrite"/>
    <property type="evidence" value="ECO:0007669"/>
    <property type="project" value="TreeGrafter"/>
</dbReference>
<evidence type="ECO:0000256" key="4">
    <source>
        <dbReference type="ARBA" id="ARBA00022989"/>
    </source>
</evidence>
<dbReference type="InterPro" id="IPR000276">
    <property type="entry name" value="GPCR_Rhodpsn"/>
</dbReference>
<evidence type="ECO:0000256" key="2">
    <source>
        <dbReference type="ARBA" id="ARBA00022475"/>
    </source>
</evidence>
<dbReference type="Gene3D" id="1.20.1070.10">
    <property type="entry name" value="Rhodopsin 7-helix transmembrane proteins"/>
    <property type="match status" value="1"/>
</dbReference>
<dbReference type="AlphaFoldDB" id="A0A1D1VSN0"/>
<keyword evidence="3 9" id="KW-0812">Transmembrane</keyword>
<dbReference type="PANTHER" id="PTHR24247">
    <property type="entry name" value="5-HYDROXYTRYPTAMINE RECEPTOR"/>
    <property type="match status" value="1"/>
</dbReference>
<gene>
    <name evidence="12" type="primary">RvY_14813-1</name>
    <name evidence="12" type="synonym">RvY_14813.1</name>
    <name evidence="12" type="ORF">RvY_14813</name>
</gene>
<evidence type="ECO:0000313" key="12">
    <source>
        <dbReference type="EMBL" id="GAV04545.1"/>
    </source>
</evidence>
<keyword evidence="8 9" id="KW-0807">Transducer</keyword>
<dbReference type="SUPFAM" id="SSF81321">
    <property type="entry name" value="Family A G protein-coupled receptor-like"/>
    <property type="match status" value="1"/>
</dbReference>
<dbReference type="PRINTS" id="PR00237">
    <property type="entry name" value="GPCRRHODOPSN"/>
</dbReference>
<keyword evidence="2" id="KW-1003">Cell membrane</keyword>
<dbReference type="PANTHER" id="PTHR24247:SF202">
    <property type="entry name" value="5-HYDROXYTRYPTAMINE RECEPTOR 1"/>
    <property type="match status" value="1"/>
</dbReference>
<organism evidence="12 13">
    <name type="scientific">Ramazzottius varieornatus</name>
    <name type="common">Water bear</name>
    <name type="synonym">Tardigrade</name>
    <dbReference type="NCBI Taxonomy" id="947166"/>
    <lineage>
        <taxon>Eukaryota</taxon>
        <taxon>Metazoa</taxon>
        <taxon>Ecdysozoa</taxon>
        <taxon>Tardigrada</taxon>
        <taxon>Eutardigrada</taxon>
        <taxon>Parachela</taxon>
        <taxon>Hypsibioidea</taxon>
        <taxon>Ramazzottiidae</taxon>
        <taxon>Ramazzottius</taxon>
    </lineage>
</organism>